<keyword evidence="3" id="KW-1185">Reference proteome</keyword>
<reference evidence="3" key="1">
    <citation type="journal article" date="2019" name="Int. J. Syst. Evol. Microbiol.">
        <title>The Global Catalogue of Microorganisms (GCM) 10K type strain sequencing project: providing services to taxonomists for standard genome sequencing and annotation.</title>
        <authorList>
            <consortium name="The Broad Institute Genomics Platform"/>
            <consortium name="The Broad Institute Genome Sequencing Center for Infectious Disease"/>
            <person name="Wu L."/>
            <person name="Ma J."/>
        </authorList>
    </citation>
    <scope>NUCLEOTIDE SEQUENCE [LARGE SCALE GENOMIC DNA]</scope>
    <source>
        <strain evidence="3">LMG 29894</strain>
    </source>
</reference>
<dbReference type="Gene3D" id="3.40.50.12780">
    <property type="entry name" value="N-terminal domain of ligase-like"/>
    <property type="match status" value="1"/>
</dbReference>
<dbReference type="Pfam" id="PF00501">
    <property type="entry name" value="AMP-binding"/>
    <property type="match status" value="1"/>
</dbReference>
<dbReference type="GO" id="GO:0016874">
    <property type="term" value="F:ligase activity"/>
    <property type="evidence" value="ECO:0007669"/>
    <property type="project" value="UniProtKB-KW"/>
</dbReference>
<dbReference type="RefSeq" id="WP_378160101.1">
    <property type="nucleotide sequence ID" value="NZ_JBHSBU010000001.1"/>
</dbReference>
<dbReference type="PANTHER" id="PTHR43845:SF1">
    <property type="entry name" value="BLR5969 PROTEIN"/>
    <property type="match status" value="1"/>
</dbReference>
<dbReference type="InterPro" id="IPR000873">
    <property type="entry name" value="AMP-dep_synth/lig_dom"/>
</dbReference>
<gene>
    <name evidence="2" type="ORF">ACFOW7_01045</name>
</gene>
<protein>
    <submittedName>
        <fullName evidence="2">Phenylacetate--CoA ligase family protein</fullName>
    </submittedName>
</protein>
<proteinExistence type="predicted"/>
<dbReference type="SUPFAM" id="SSF56801">
    <property type="entry name" value="Acetyl-CoA synthetase-like"/>
    <property type="match status" value="1"/>
</dbReference>
<evidence type="ECO:0000313" key="2">
    <source>
        <dbReference type="EMBL" id="MFC4157932.1"/>
    </source>
</evidence>
<sequence length="426" mass="46771">MLTLSQLVAHARHHSPYYARRLAALPEQGWQLHDLPLTDPADYWQDSESLDGWPVLSGAVDDAHVFKTGGSTGQGKLAVYRRSEWRHFVTAFGEAMAAQLQAGDRVANLFFAGDLYTSFLFIHGALAHAPLPVLEFPFTGAVESATLAEAIHRYRINVLACVPAQLLRFADHLDRHGLTLPEVNTVLYGGESLFAAQLPQLKRVLPKARFASIGYASVDAGLLGASAPDCTLGEHRVFDGDTLVEIVDEHSGEPIEECGRTGVLVVTNLTRTLMPLLRYPVGDLAAWTEVAGTPRRKFVLCGRASQSHRIRVGTLSLFPDEIGQRVRELAGERPWQLWIERSGSADRLTLRWEADGCTTAEALTQSLSAALLTHYPELQALRTSGELIWSVEACSAAKLALHPRSGKLLRVVDRRDYQMAAQEVVA</sequence>
<dbReference type="PANTHER" id="PTHR43845">
    <property type="entry name" value="BLR5969 PROTEIN"/>
    <property type="match status" value="1"/>
</dbReference>
<accession>A0ABV8MJX0</accession>
<comment type="caution">
    <text evidence="2">The sequence shown here is derived from an EMBL/GenBank/DDBJ whole genome shotgun (WGS) entry which is preliminary data.</text>
</comment>
<keyword evidence="2" id="KW-0436">Ligase</keyword>
<evidence type="ECO:0000313" key="3">
    <source>
        <dbReference type="Proteomes" id="UP001595791"/>
    </source>
</evidence>
<organism evidence="2 3">
    <name type="scientific">Chitinimonas lacunae</name>
    <dbReference type="NCBI Taxonomy" id="1963018"/>
    <lineage>
        <taxon>Bacteria</taxon>
        <taxon>Pseudomonadati</taxon>
        <taxon>Pseudomonadota</taxon>
        <taxon>Betaproteobacteria</taxon>
        <taxon>Neisseriales</taxon>
        <taxon>Chitinibacteraceae</taxon>
        <taxon>Chitinimonas</taxon>
    </lineage>
</organism>
<evidence type="ECO:0000259" key="1">
    <source>
        <dbReference type="Pfam" id="PF00501"/>
    </source>
</evidence>
<dbReference type="EMBL" id="JBHSBU010000001">
    <property type="protein sequence ID" value="MFC4157932.1"/>
    <property type="molecule type" value="Genomic_DNA"/>
</dbReference>
<name>A0ABV8MJX0_9NEIS</name>
<feature type="domain" description="AMP-dependent synthetase/ligase" evidence="1">
    <location>
        <begin position="63"/>
        <end position="267"/>
    </location>
</feature>
<dbReference type="InterPro" id="IPR042099">
    <property type="entry name" value="ANL_N_sf"/>
</dbReference>
<dbReference type="Proteomes" id="UP001595791">
    <property type="component" value="Unassembled WGS sequence"/>
</dbReference>